<dbReference type="InterPro" id="IPR053115">
    <property type="entry name" value="CDK_inhibitor"/>
</dbReference>
<name>A0A7G2EBW5_ARATH</name>
<feature type="compositionally biased region" description="Basic and acidic residues" evidence="1">
    <location>
        <begin position="67"/>
        <end position="77"/>
    </location>
</feature>
<dbReference type="EMBL" id="LR881467">
    <property type="protein sequence ID" value="CAD5319796.1"/>
    <property type="molecule type" value="Genomic_DNA"/>
</dbReference>
<sequence length="157" mass="17794">MGFSDAGIYLSDPNNLCQTELGFFHEPSLGFSDQSDPQNEFHITPPIYQELQDQDLEPKSQETNNCSRKEGATVKKEEEEEDDYCKTPTRSDQILSAMPRICPPAPRKPKRVPSRSLKYPFRSTAFKPVLTSLVTTTDHAYFAQQDNSANDMPSSNW</sequence>
<dbReference type="Proteomes" id="UP000516314">
    <property type="component" value="Chromosome 2"/>
</dbReference>
<organism evidence="2 3">
    <name type="scientific">Arabidopsis thaliana</name>
    <name type="common">Mouse-ear cress</name>
    <dbReference type="NCBI Taxonomy" id="3702"/>
    <lineage>
        <taxon>Eukaryota</taxon>
        <taxon>Viridiplantae</taxon>
        <taxon>Streptophyta</taxon>
        <taxon>Embryophyta</taxon>
        <taxon>Tracheophyta</taxon>
        <taxon>Spermatophyta</taxon>
        <taxon>Magnoliopsida</taxon>
        <taxon>eudicotyledons</taxon>
        <taxon>Gunneridae</taxon>
        <taxon>Pentapetalae</taxon>
        <taxon>rosids</taxon>
        <taxon>malvids</taxon>
        <taxon>Brassicales</taxon>
        <taxon>Brassicaceae</taxon>
        <taxon>Camelineae</taxon>
        <taxon>Arabidopsis</taxon>
    </lineage>
</organism>
<protein>
    <submittedName>
        <fullName evidence="2">(thale cress) hypothetical protein</fullName>
    </submittedName>
</protein>
<proteinExistence type="predicted"/>
<dbReference type="AlphaFoldDB" id="A0A7G2EBW5"/>
<evidence type="ECO:0000313" key="3">
    <source>
        <dbReference type="Proteomes" id="UP000516314"/>
    </source>
</evidence>
<gene>
    <name evidence="2" type="ORF">AT9943_LOCUS7963</name>
</gene>
<dbReference type="PANTHER" id="PTHR35162">
    <property type="entry name" value="OS08G0516600 PROTEIN"/>
    <property type="match status" value="1"/>
</dbReference>
<evidence type="ECO:0000256" key="1">
    <source>
        <dbReference type="SAM" id="MobiDB-lite"/>
    </source>
</evidence>
<accession>A0A7G2EBW5</accession>
<dbReference type="PANTHER" id="PTHR35162:SF2">
    <property type="entry name" value="OS08G0516600 PROTEIN"/>
    <property type="match status" value="1"/>
</dbReference>
<evidence type="ECO:0000313" key="2">
    <source>
        <dbReference type="EMBL" id="CAD5319796.1"/>
    </source>
</evidence>
<feature type="region of interest" description="Disordered" evidence="1">
    <location>
        <begin position="52"/>
        <end position="90"/>
    </location>
</feature>
<reference evidence="2 3" key="1">
    <citation type="submission" date="2020-09" db="EMBL/GenBank/DDBJ databases">
        <authorList>
            <person name="Ashkenazy H."/>
        </authorList>
    </citation>
    <scope>NUCLEOTIDE SEQUENCE [LARGE SCALE GENOMIC DNA]</scope>
    <source>
        <strain evidence="3">cv. Cdm-0</strain>
    </source>
</reference>